<evidence type="ECO:0000313" key="3">
    <source>
        <dbReference type="Proteomes" id="UP000054558"/>
    </source>
</evidence>
<feature type="domain" description="N-acetyltransferase" evidence="1">
    <location>
        <begin position="128"/>
        <end position="286"/>
    </location>
</feature>
<dbReference type="Gene3D" id="3.40.630.30">
    <property type="match status" value="1"/>
</dbReference>
<accession>A0A1Y1I4B6</accession>
<dbReference type="EMBL" id="DF237079">
    <property type="protein sequence ID" value="GAQ82948.1"/>
    <property type="molecule type" value="Genomic_DNA"/>
</dbReference>
<dbReference type="STRING" id="105231.A0A1Y1I4B6"/>
<dbReference type="SUPFAM" id="SSF55729">
    <property type="entry name" value="Acyl-CoA N-acyltransferases (Nat)"/>
    <property type="match status" value="1"/>
</dbReference>
<dbReference type="PANTHER" id="PTHR47876:SF2">
    <property type="entry name" value="GCN5-RELATED N-ACETYLTRANSFERASE 7, CHLOROPLASTIC"/>
    <property type="match status" value="1"/>
</dbReference>
<dbReference type="Pfam" id="PF00583">
    <property type="entry name" value="Acetyltransf_1"/>
    <property type="match status" value="1"/>
</dbReference>
<organism evidence="2 3">
    <name type="scientific">Klebsormidium nitens</name>
    <name type="common">Green alga</name>
    <name type="synonym">Ulothrix nitens</name>
    <dbReference type="NCBI Taxonomy" id="105231"/>
    <lineage>
        <taxon>Eukaryota</taxon>
        <taxon>Viridiplantae</taxon>
        <taxon>Streptophyta</taxon>
        <taxon>Klebsormidiophyceae</taxon>
        <taxon>Klebsormidiales</taxon>
        <taxon>Klebsormidiaceae</taxon>
        <taxon>Klebsormidium</taxon>
    </lineage>
</organism>
<dbReference type="InterPro" id="IPR000182">
    <property type="entry name" value="GNAT_dom"/>
</dbReference>
<dbReference type="Proteomes" id="UP000054558">
    <property type="component" value="Unassembled WGS sequence"/>
</dbReference>
<protein>
    <recommendedName>
        <fullName evidence="1">N-acetyltransferase domain-containing protein</fullName>
    </recommendedName>
</protein>
<dbReference type="GO" id="GO:0016747">
    <property type="term" value="F:acyltransferase activity, transferring groups other than amino-acyl groups"/>
    <property type="evidence" value="ECO:0007669"/>
    <property type="project" value="InterPro"/>
</dbReference>
<dbReference type="PROSITE" id="PS51186">
    <property type="entry name" value="GNAT"/>
    <property type="match status" value="1"/>
</dbReference>
<dbReference type="InterPro" id="IPR016181">
    <property type="entry name" value="Acyl_CoA_acyltransferase"/>
</dbReference>
<evidence type="ECO:0000259" key="1">
    <source>
        <dbReference type="PROSITE" id="PS51186"/>
    </source>
</evidence>
<dbReference type="PANTHER" id="PTHR47876">
    <property type="entry name" value="OS08G0260000 PROTEIN"/>
    <property type="match status" value="1"/>
</dbReference>
<proteinExistence type="predicted"/>
<dbReference type="CDD" id="cd04301">
    <property type="entry name" value="NAT_SF"/>
    <property type="match status" value="1"/>
</dbReference>
<dbReference type="AlphaFoldDB" id="A0A1Y1I4B6"/>
<sequence length="288" mass="32341">MSGGHRRFNAFTQRAGSLSGLVFSVHQKRKTLRVQAFHKSAREAKTKRTSKTVKACVTDKQAEHQEEQEVYAAPEPLTVIVKEGRRPDELRAAAVLRSNSFNVYPPGRSEAAAKEALVIAANLRSLENKLRLLYKKACCLLAIHRKGSPDIGPGEVDPRCQISNREGNWWVVGTLDLNQGQKLPGEDLVGDFPLGPDAGERRAYLSNVCVENAVRRRGVARKLIEEAKILAKEWGIEELYVHVLAENTSARNLYLQMGFVYEKEETPQTARYLGRPKRLLLRSRLTND</sequence>
<evidence type="ECO:0000313" key="2">
    <source>
        <dbReference type="EMBL" id="GAQ82948.1"/>
    </source>
</evidence>
<reference evidence="2 3" key="1">
    <citation type="journal article" date="2014" name="Nat. Commun.">
        <title>Klebsormidium flaccidum genome reveals primary factors for plant terrestrial adaptation.</title>
        <authorList>
            <person name="Hori K."/>
            <person name="Maruyama F."/>
            <person name="Fujisawa T."/>
            <person name="Togashi T."/>
            <person name="Yamamoto N."/>
            <person name="Seo M."/>
            <person name="Sato S."/>
            <person name="Yamada T."/>
            <person name="Mori H."/>
            <person name="Tajima N."/>
            <person name="Moriyama T."/>
            <person name="Ikeuchi M."/>
            <person name="Watanabe M."/>
            <person name="Wada H."/>
            <person name="Kobayashi K."/>
            <person name="Saito M."/>
            <person name="Masuda T."/>
            <person name="Sasaki-Sekimoto Y."/>
            <person name="Mashiguchi K."/>
            <person name="Awai K."/>
            <person name="Shimojima M."/>
            <person name="Masuda S."/>
            <person name="Iwai M."/>
            <person name="Nobusawa T."/>
            <person name="Narise T."/>
            <person name="Kondo S."/>
            <person name="Saito H."/>
            <person name="Sato R."/>
            <person name="Murakawa M."/>
            <person name="Ihara Y."/>
            <person name="Oshima-Yamada Y."/>
            <person name="Ohtaka K."/>
            <person name="Satoh M."/>
            <person name="Sonobe K."/>
            <person name="Ishii M."/>
            <person name="Ohtani R."/>
            <person name="Kanamori-Sato M."/>
            <person name="Honoki R."/>
            <person name="Miyazaki D."/>
            <person name="Mochizuki H."/>
            <person name="Umetsu J."/>
            <person name="Higashi K."/>
            <person name="Shibata D."/>
            <person name="Kamiya Y."/>
            <person name="Sato N."/>
            <person name="Nakamura Y."/>
            <person name="Tabata S."/>
            <person name="Ida S."/>
            <person name="Kurokawa K."/>
            <person name="Ohta H."/>
        </authorList>
    </citation>
    <scope>NUCLEOTIDE SEQUENCE [LARGE SCALE GENOMIC DNA]</scope>
    <source>
        <strain evidence="2 3">NIES-2285</strain>
    </source>
</reference>
<dbReference type="OrthoDB" id="41532at2759"/>
<keyword evidence="3" id="KW-1185">Reference proteome</keyword>
<dbReference type="OMA" id="WGMTDLY"/>
<gene>
    <name evidence="2" type="ORF">KFL_001300110</name>
</gene>
<name>A0A1Y1I4B6_KLENI</name>